<keyword evidence="5" id="KW-0460">Magnesium</keyword>
<organism evidence="9">
    <name type="scientific">mine drainage metagenome</name>
    <dbReference type="NCBI Taxonomy" id="410659"/>
    <lineage>
        <taxon>unclassified sequences</taxon>
        <taxon>metagenomes</taxon>
        <taxon>ecological metagenomes</taxon>
    </lineage>
</organism>
<evidence type="ECO:0000256" key="6">
    <source>
        <dbReference type="ARBA" id="ARBA00022962"/>
    </source>
</evidence>
<dbReference type="SUPFAM" id="SSF52317">
    <property type="entry name" value="Class I glutamine amidotransferase-like"/>
    <property type="match status" value="1"/>
</dbReference>
<evidence type="ECO:0000259" key="7">
    <source>
        <dbReference type="Pfam" id="PF01656"/>
    </source>
</evidence>
<sequence>MVMHTIAPARIVVAAPASGHGKTTVATGIMAALAARGLSVSPHKVGPDYIDPTYHAMATGRPGRNLDPFLVGSARIAPLFLHGTTTPQLADIAIIEGVMGLYDGAVGRGEFASTAHVAKLLAAPLLLVVDASSQGRSVAALVEGFANFDEGVRIGGVVLNRVGSDRHERVLRMALDEIGIPVLGALARNESVSSPSRHLGLIPVAERVDAAAKLVETLKDMAEEFLDLDAILALANSAGRLSSPAWSPTEEIAACGGAISERPRIALFGGAAFTFQYAETLELLEAAGAEVVLVDPLMEIELPLDTSGVLIGGGFPEMYAEALAKNVELRERIAAFAGPIVAECAGLLYLARSLDGHQMCGVVNAQAEMTDRLTLGYREASAVADSLLTRTGEKYFGHEFHRTQCTLNASVSERSAWSWESEDVNFSDGYADDRIHASYLHLHWAGSPQLAQRFVSACAKAGT</sequence>
<gene>
    <name evidence="9" type="primary">cobB_21</name>
    <name evidence="9" type="ORF">GALL_436420</name>
</gene>
<comment type="caution">
    <text evidence="9">The sequence shown here is derived from an EMBL/GenBank/DDBJ whole genome shotgun (WGS) entry which is preliminary data.</text>
</comment>
<dbReference type="Pfam" id="PF01656">
    <property type="entry name" value="CbiA"/>
    <property type="match status" value="1"/>
</dbReference>
<evidence type="ECO:0000256" key="4">
    <source>
        <dbReference type="ARBA" id="ARBA00022840"/>
    </source>
</evidence>
<dbReference type="InterPro" id="IPR029062">
    <property type="entry name" value="Class_I_gatase-like"/>
</dbReference>
<protein>
    <submittedName>
        <fullName evidence="9">Cobyrinic acid A,C-diamide synthase</fullName>
    </submittedName>
</protein>
<dbReference type="CDD" id="cd03130">
    <property type="entry name" value="GATase1_CobB"/>
    <property type="match status" value="1"/>
</dbReference>
<dbReference type="NCBIfam" id="NF002204">
    <property type="entry name" value="PRK01077.1"/>
    <property type="match status" value="1"/>
</dbReference>
<dbReference type="NCBIfam" id="TIGR00379">
    <property type="entry name" value="cobB"/>
    <property type="match status" value="1"/>
</dbReference>
<evidence type="ECO:0000256" key="2">
    <source>
        <dbReference type="ARBA" id="ARBA00022598"/>
    </source>
</evidence>
<dbReference type="GO" id="GO:0042242">
    <property type="term" value="F:cobyrinic acid a,c-diamide synthase activity"/>
    <property type="evidence" value="ECO:0007669"/>
    <property type="project" value="InterPro"/>
</dbReference>
<dbReference type="HAMAP" id="MF_00027">
    <property type="entry name" value="CobB_CbiA"/>
    <property type="match status" value="1"/>
</dbReference>
<dbReference type="PROSITE" id="PS51273">
    <property type="entry name" value="GATASE_TYPE_1"/>
    <property type="match status" value="1"/>
</dbReference>
<dbReference type="Gene3D" id="3.40.50.300">
    <property type="entry name" value="P-loop containing nucleotide triphosphate hydrolases"/>
    <property type="match status" value="1"/>
</dbReference>
<feature type="domain" description="CobQ/CobB/MinD/ParA nucleotide binding" evidence="7">
    <location>
        <begin position="11"/>
        <end position="199"/>
    </location>
</feature>
<evidence type="ECO:0000256" key="3">
    <source>
        <dbReference type="ARBA" id="ARBA00022741"/>
    </source>
</evidence>
<evidence type="ECO:0000256" key="5">
    <source>
        <dbReference type="ARBA" id="ARBA00022842"/>
    </source>
</evidence>
<dbReference type="GO" id="GO:0005524">
    <property type="term" value="F:ATP binding"/>
    <property type="evidence" value="ECO:0007669"/>
    <property type="project" value="UniProtKB-KW"/>
</dbReference>
<feature type="domain" description="CobB/CobQ-like glutamine amidotransferase" evidence="8">
    <location>
        <begin position="265"/>
        <end position="447"/>
    </location>
</feature>
<keyword evidence="6" id="KW-0315">Glutamine amidotransferase</keyword>
<dbReference type="PROSITE" id="PS51274">
    <property type="entry name" value="GATASE_COBBQ"/>
    <property type="match status" value="1"/>
</dbReference>
<dbReference type="Gene3D" id="3.40.50.880">
    <property type="match status" value="1"/>
</dbReference>
<dbReference type="PANTHER" id="PTHR43873:SF1">
    <property type="entry name" value="COBYRINATE A,C-DIAMIDE SYNTHASE"/>
    <property type="match status" value="1"/>
</dbReference>
<dbReference type="InterPro" id="IPR004484">
    <property type="entry name" value="CbiA/CobB_synth"/>
</dbReference>
<comment type="cofactor">
    <cofactor evidence="1">
        <name>Mg(2+)</name>
        <dbReference type="ChEBI" id="CHEBI:18420"/>
    </cofactor>
</comment>
<reference evidence="9" key="1">
    <citation type="submission" date="2016-10" db="EMBL/GenBank/DDBJ databases">
        <title>Sequence of Gallionella enrichment culture.</title>
        <authorList>
            <person name="Poehlein A."/>
            <person name="Muehling M."/>
            <person name="Daniel R."/>
        </authorList>
    </citation>
    <scope>NUCLEOTIDE SEQUENCE</scope>
</reference>
<dbReference type="InterPro" id="IPR027417">
    <property type="entry name" value="P-loop_NTPase"/>
</dbReference>
<dbReference type="AlphaFoldDB" id="A0A1J5PU94"/>
<accession>A0A1J5PU94</accession>
<proteinExistence type="inferred from homology"/>
<dbReference type="Pfam" id="PF07685">
    <property type="entry name" value="GATase_3"/>
    <property type="match status" value="1"/>
</dbReference>
<keyword evidence="4" id="KW-0067">ATP-binding</keyword>
<keyword evidence="2" id="KW-0436">Ligase</keyword>
<dbReference type="PANTHER" id="PTHR43873">
    <property type="entry name" value="COBYRINATE A,C-DIAMIDE SYNTHASE"/>
    <property type="match status" value="1"/>
</dbReference>
<dbReference type="InterPro" id="IPR011698">
    <property type="entry name" value="GATase_3"/>
</dbReference>
<dbReference type="SUPFAM" id="SSF52540">
    <property type="entry name" value="P-loop containing nucleoside triphosphate hydrolases"/>
    <property type="match status" value="1"/>
</dbReference>
<dbReference type="InterPro" id="IPR002586">
    <property type="entry name" value="CobQ/CobB/MinD/ParA_Nub-bd_dom"/>
</dbReference>
<evidence type="ECO:0000313" key="9">
    <source>
        <dbReference type="EMBL" id="OIQ74698.1"/>
    </source>
</evidence>
<evidence type="ECO:0000256" key="1">
    <source>
        <dbReference type="ARBA" id="ARBA00001946"/>
    </source>
</evidence>
<keyword evidence="3" id="KW-0547">Nucleotide-binding</keyword>
<evidence type="ECO:0000259" key="8">
    <source>
        <dbReference type="Pfam" id="PF07685"/>
    </source>
</evidence>
<name>A0A1J5PU94_9ZZZZ</name>
<dbReference type="EMBL" id="MLJW01002414">
    <property type="protein sequence ID" value="OIQ74698.1"/>
    <property type="molecule type" value="Genomic_DNA"/>
</dbReference>